<keyword evidence="2" id="KW-0472">Membrane</keyword>
<dbReference type="PROSITE" id="PS51257">
    <property type="entry name" value="PROKAR_LIPOPROTEIN"/>
    <property type="match status" value="1"/>
</dbReference>
<feature type="domain" description="PPM-type phosphatase" evidence="3">
    <location>
        <begin position="458"/>
        <end position="680"/>
    </location>
</feature>
<sequence>MRPVKGYIISSPITIYVLLIILLTSCDGLEKKSTFIDSADAVQIQDEFITYSEAIVGEEGELLKLANNDTITWKSLSEFAITEESVNLFLKVELTYHSSCIVNLKGAQIIELVELQDSIIIKRKNAGVLAENQRLYRYKDKPWVILDAATGDKSTIYASVEYGRGIKKPIVYLYDEQVVFDKLLVKKFIEGVLIGALVILLIINLIFLISTRDKVYFPYLLYVASFTLLFLLRESIIYEIISSIWLPRFIDALLFITTGMLIISYLWFASRYLHLKTKQSYWYKIVRLSMVGTIVIVALIYVLRLVAHSSSTIPVTIWSVGIFLLINIPAWKRLRFYKPAFLLLLSNIILSLGGIVNLLIGIQTNSMLVNHALEIAVVLQMVIFSKGIGDRVKLEMQEKHRAQKDAMRMLEAKVVERTAEVTMQKGIVEKKNRSIIDSLNYAHHIQAAILPPAKLLKDTLGECFVLYKPKTIVAGDFYWMEKVNGRVFFAVADCTGHGVPGALLSVMCSNILSRAVKEMQLYQPSTILDAAVNLLEGYFEKSTKEVKDGMDLALCCLHSDSRLLEYAGANNPLYLVRNDELVEFKPNRQPVGKYRKRQLFNNHVIELRKGDCVYLSSDGYADQFGGENGTKYRYNRFKDSLISIHTLEMNKQENWLNETIEDWKGDNDQIDDICVMGLRMT</sequence>
<feature type="transmembrane region" description="Helical" evidence="2">
    <location>
        <begin position="285"/>
        <end position="303"/>
    </location>
</feature>
<feature type="transmembrane region" description="Helical" evidence="2">
    <location>
        <begin position="309"/>
        <end position="328"/>
    </location>
</feature>
<proteinExistence type="predicted"/>
<keyword evidence="2" id="KW-0812">Transmembrane</keyword>
<dbReference type="Pfam" id="PF07695">
    <property type="entry name" value="7TMR-DISM_7TM"/>
    <property type="match status" value="1"/>
</dbReference>
<evidence type="ECO:0000313" key="5">
    <source>
        <dbReference type="Proteomes" id="UP000605676"/>
    </source>
</evidence>
<reference evidence="4 5" key="1">
    <citation type="submission" date="2021-01" db="EMBL/GenBank/DDBJ databases">
        <title>Carboxyliciviraga sp.nov., isolated from coastal sediments.</title>
        <authorList>
            <person name="Lu D."/>
            <person name="Zhang T."/>
        </authorList>
    </citation>
    <scope>NUCLEOTIDE SEQUENCE [LARGE SCALE GENOMIC DNA]</scope>
    <source>
        <strain evidence="4 5">N1Y132</strain>
    </source>
</reference>
<dbReference type="InterPro" id="IPR052016">
    <property type="entry name" value="Bact_Sigma-Reg"/>
</dbReference>
<feature type="transmembrane region" description="Helical" evidence="2">
    <location>
        <begin position="216"/>
        <end position="232"/>
    </location>
</feature>
<feature type="transmembrane region" description="Helical" evidence="2">
    <location>
        <begin position="340"/>
        <end position="362"/>
    </location>
</feature>
<feature type="transmembrane region" description="Helical" evidence="2">
    <location>
        <begin position="188"/>
        <end position="209"/>
    </location>
</feature>
<name>A0ABS1HJC6_9BACT</name>
<evidence type="ECO:0000313" key="4">
    <source>
        <dbReference type="EMBL" id="MBK3517767.1"/>
    </source>
</evidence>
<dbReference type="Pfam" id="PF07228">
    <property type="entry name" value="SpoIIE"/>
    <property type="match status" value="1"/>
</dbReference>
<keyword evidence="2" id="KW-1133">Transmembrane helix</keyword>
<dbReference type="InterPro" id="IPR036457">
    <property type="entry name" value="PPM-type-like_dom_sf"/>
</dbReference>
<dbReference type="Proteomes" id="UP000605676">
    <property type="component" value="Unassembled WGS sequence"/>
</dbReference>
<feature type="transmembrane region" description="Helical" evidence="2">
    <location>
        <begin position="252"/>
        <end position="273"/>
    </location>
</feature>
<comment type="caution">
    <text evidence="4">The sequence shown here is derived from an EMBL/GenBank/DDBJ whole genome shotgun (WGS) entry which is preliminary data.</text>
</comment>
<evidence type="ECO:0000256" key="1">
    <source>
        <dbReference type="ARBA" id="ARBA00022801"/>
    </source>
</evidence>
<keyword evidence="1" id="KW-0378">Hydrolase</keyword>
<dbReference type="Gene3D" id="3.60.40.10">
    <property type="entry name" value="PPM-type phosphatase domain"/>
    <property type="match status" value="1"/>
</dbReference>
<dbReference type="SMART" id="SM00331">
    <property type="entry name" value="PP2C_SIG"/>
    <property type="match status" value="1"/>
</dbReference>
<protein>
    <submittedName>
        <fullName evidence="4">SpoIIE family protein phosphatase</fullName>
    </submittedName>
</protein>
<evidence type="ECO:0000256" key="2">
    <source>
        <dbReference type="SAM" id="Phobius"/>
    </source>
</evidence>
<dbReference type="InterPro" id="IPR001932">
    <property type="entry name" value="PPM-type_phosphatase-like_dom"/>
</dbReference>
<dbReference type="PANTHER" id="PTHR43156">
    <property type="entry name" value="STAGE II SPORULATION PROTEIN E-RELATED"/>
    <property type="match status" value="1"/>
</dbReference>
<dbReference type="InterPro" id="IPR011623">
    <property type="entry name" value="7TMR_DISM_rcpt_extracell_dom1"/>
</dbReference>
<evidence type="ECO:0000259" key="3">
    <source>
        <dbReference type="SMART" id="SM00331"/>
    </source>
</evidence>
<gene>
    <name evidence="4" type="ORF">JIV24_10530</name>
</gene>
<organism evidence="4 5">
    <name type="scientific">Carboxylicivirga marina</name>
    <dbReference type="NCBI Taxonomy" id="2800988"/>
    <lineage>
        <taxon>Bacteria</taxon>
        <taxon>Pseudomonadati</taxon>
        <taxon>Bacteroidota</taxon>
        <taxon>Bacteroidia</taxon>
        <taxon>Marinilabiliales</taxon>
        <taxon>Marinilabiliaceae</taxon>
        <taxon>Carboxylicivirga</taxon>
    </lineage>
</organism>
<dbReference type="SUPFAM" id="SSF81606">
    <property type="entry name" value="PP2C-like"/>
    <property type="match status" value="1"/>
</dbReference>
<dbReference type="PANTHER" id="PTHR43156:SF9">
    <property type="entry name" value="HAMP DOMAIN-CONTAINING PROTEIN"/>
    <property type="match status" value="1"/>
</dbReference>
<dbReference type="RefSeq" id="WP_200464997.1">
    <property type="nucleotide sequence ID" value="NZ_JAENRR010000021.1"/>
</dbReference>
<keyword evidence="5" id="KW-1185">Reference proteome</keyword>
<dbReference type="EMBL" id="JAENRR010000021">
    <property type="protein sequence ID" value="MBK3517767.1"/>
    <property type="molecule type" value="Genomic_DNA"/>
</dbReference>
<accession>A0ABS1HJC6</accession>
<feature type="transmembrane region" description="Helical" evidence="2">
    <location>
        <begin position="7"/>
        <end position="25"/>
    </location>
</feature>